<reference evidence="3 4" key="1">
    <citation type="submission" date="2016-10" db="EMBL/GenBank/DDBJ databases">
        <authorList>
            <person name="Varghese N."/>
            <person name="Submissions S."/>
        </authorList>
    </citation>
    <scope>NUCLEOTIDE SEQUENCE [LARGE SCALE GENOMIC DNA]</scope>
    <source>
        <strain evidence="3 4">DSM 17833</strain>
    </source>
</reference>
<proteinExistence type="predicted"/>
<accession>A0AB37ZDA4</accession>
<evidence type="ECO:0000313" key="3">
    <source>
        <dbReference type="EMBL" id="SCW89705.1"/>
    </source>
</evidence>
<dbReference type="EMBL" id="FMTL01000011">
    <property type="protein sequence ID" value="SCW89705.1"/>
    <property type="molecule type" value="Genomic_DNA"/>
</dbReference>
<dbReference type="Pfam" id="PF07424">
    <property type="entry name" value="TrbM"/>
    <property type="match status" value="1"/>
</dbReference>
<dbReference type="RefSeq" id="WP_031943267.1">
    <property type="nucleotide sequence ID" value="NZ_FMTL01000011.1"/>
</dbReference>
<dbReference type="AlphaFoldDB" id="A0AB37ZDA4"/>
<protein>
    <submittedName>
        <fullName evidence="3">TrbM protein</fullName>
    </submittedName>
</protein>
<name>A0AB37ZDA4_9PSED</name>
<feature type="region of interest" description="Disordered" evidence="1">
    <location>
        <begin position="68"/>
        <end position="88"/>
    </location>
</feature>
<feature type="signal peptide" evidence="2">
    <location>
        <begin position="1"/>
        <end position="25"/>
    </location>
</feature>
<feature type="chain" id="PRO_5044317135" evidence="2">
    <location>
        <begin position="26"/>
        <end position="104"/>
    </location>
</feature>
<evidence type="ECO:0000313" key="4">
    <source>
        <dbReference type="Proteomes" id="UP000242418"/>
    </source>
</evidence>
<evidence type="ECO:0000256" key="1">
    <source>
        <dbReference type="SAM" id="MobiDB-lite"/>
    </source>
</evidence>
<dbReference type="InterPro" id="IPR009989">
    <property type="entry name" value="TrbM"/>
</dbReference>
<comment type="caution">
    <text evidence="3">The sequence shown here is derived from an EMBL/GenBank/DDBJ whole genome shotgun (WGS) entry which is preliminary data.</text>
</comment>
<sequence length="104" mass="10865">MKRKISAFLAAATSVLILSTGTAQANDDACGMVLCLGGRILGGDGGSECSSYEKKYFSIIKTKKGKFSPSRTAKERDKQLKKCPGGDSGIVSKIGDKFGGVRGL</sequence>
<evidence type="ECO:0000256" key="2">
    <source>
        <dbReference type="SAM" id="SignalP"/>
    </source>
</evidence>
<dbReference type="Proteomes" id="UP000242418">
    <property type="component" value="Unassembled WGS sequence"/>
</dbReference>
<keyword evidence="2" id="KW-0732">Signal</keyword>
<gene>
    <name evidence="3" type="ORF">SAMN05216370_0070</name>
</gene>
<keyword evidence="4" id="KW-1185">Reference proteome</keyword>
<organism evidence="3 4">
    <name type="scientific">Pseudomonas peli</name>
    <dbReference type="NCBI Taxonomy" id="592361"/>
    <lineage>
        <taxon>Bacteria</taxon>
        <taxon>Pseudomonadati</taxon>
        <taxon>Pseudomonadota</taxon>
        <taxon>Gammaproteobacteria</taxon>
        <taxon>Pseudomonadales</taxon>
        <taxon>Pseudomonadaceae</taxon>
        <taxon>Pseudomonas</taxon>
    </lineage>
</organism>